<dbReference type="InterPro" id="IPR003778">
    <property type="entry name" value="CT_A_B"/>
</dbReference>
<keyword evidence="3" id="KW-0067">ATP-binding</keyword>
<evidence type="ECO:0000256" key="3">
    <source>
        <dbReference type="ARBA" id="ARBA00022840"/>
    </source>
</evidence>
<dbReference type="AlphaFoldDB" id="A0A077DB96"/>
<evidence type="ECO:0000256" key="2">
    <source>
        <dbReference type="ARBA" id="ARBA00022801"/>
    </source>
</evidence>
<reference evidence="5 6" key="1">
    <citation type="journal article" date="2014" name="BMC Genomics">
        <title>A genomic perspective on a new bacterial genus and species from the Alcaligenaceae family, Basilea psittacipulmonis.</title>
        <authorList>
            <person name="Whiteson K.L."/>
            <person name="Hernandez D."/>
            <person name="Lazarevic V."/>
            <person name="Gaia N."/>
            <person name="Farinelli L."/>
            <person name="Francois P."/>
            <person name="Pilo P."/>
            <person name="Frey J."/>
            <person name="Schrenzel J."/>
        </authorList>
    </citation>
    <scope>NUCLEOTIDE SEQUENCE [LARGE SCALE GENOMIC DNA]</scope>
    <source>
        <strain evidence="5 6">DSM 24701</strain>
    </source>
</reference>
<dbReference type="Gene3D" id="2.40.100.10">
    <property type="entry name" value="Cyclophilin-like"/>
    <property type="match status" value="1"/>
</dbReference>
<keyword evidence="6" id="KW-1185">Reference proteome</keyword>
<name>A0A077DB96_9BURK</name>
<dbReference type="KEGG" id="bpsi:IX83_01275"/>
<dbReference type="InterPro" id="IPR029000">
    <property type="entry name" value="Cyclophilin-like_dom_sf"/>
</dbReference>
<dbReference type="eggNOG" id="COG1984">
    <property type="taxonomic scope" value="Bacteria"/>
</dbReference>
<evidence type="ECO:0000259" key="4">
    <source>
        <dbReference type="SMART" id="SM00797"/>
    </source>
</evidence>
<dbReference type="PANTHER" id="PTHR43309">
    <property type="entry name" value="5-OXOPROLINASE SUBUNIT C"/>
    <property type="match status" value="1"/>
</dbReference>
<organism evidence="5 6">
    <name type="scientific">Basilea psittacipulmonis DSM 24701</name>
    <dbReference type="NCBI Taxonomy" id="1072685"/>
    <lineage>
        <taxon>Bacteria</taxon>
        <taxon>Pseudomonadati</taxon>
        <taxon>Pseudomonadota</taxon>
        <taxon>Betaproteobacteria</taxon>
        <taxon>Burkholderiales</taxon>
        <taxon>Alcaligenaceae</taxon>
        <taxon>Basilea</taxon>
    </lineage>
</organism>
<dbReference type="NCBIfam" id="TIGR00724">
    <property type="entry name" value="urea_amlyse_rel"/>
    <property type="match status" value="1"/>
</dbReference>
<dbReference type="InterPro" id="IPR052708">
    <property type="entry name" value="PxpC"/>
</dbReference>
<dbReference type="EMBL" id="CP009238">
    <property type="protein sequence ID" value="AIL32135.1"/>
    <property type="molecule type" value="Genomic_DNA"/>
</dbReference>
<evidence type="ECO:0000256" key="1">
    <source>
        <dbReference type="ARBA" id="ARBA00022741"/>
    </source>
</evidence>
<dbReference type="PANTHER" id="PTHR43309:SF5">
    <property type="entry name" value="5-OXOPROLINASE SUBUNIT C"/>
    <property type="match status" value="1"/>
</dbReference>
<accession>A0A077DB96</accession>
<dbReference type="OrthoDB" id="9768696at2"/>
<proteinExistence type="predicted"/>
<gene>
    <name evidence="5" type="ORF">IX83_01275</name>
</gene>
<dbReference type="HOGENOM" id="CLU_028967_0_0_4"/>
<keyword evidence="1" id="KW-0547">Nucleotide-binding</keyword>
<dbReference type="RefSeq" id="WP_038498249.1">
    <property type="nucleotide sequence ID" value="NZ_AFWK01000078.1"/>
</dbReference>
<protein>
    <recommendedName>
        <fullName evidence="4">Carboxyltransferase domain-containing protein</fullName>
    </recommendedName>
</protein>
<dbReference type="Pfam" id="PF02626">
    <property type="entry name" value="CT_A_B"/>
    <property type="match status" value="1"/>
</dbReference>
<dbReference type="STRING" id="1072685.IX83_01275"/>
<evidence type="ECO:0000313" key="5">
    <source>
        <dbReference type="EMBL" id="AIL32135.1"/>
    </source>
</evidence>
<dbReference type="Proteomes" id="UP000028945">
    <property type="component" value="Chromosome"/>
</dbReference>
<feature type="domain" description="Carboxyltransferase" evidence="4">
    <location>
        <begin position="23"/>
        <end position="312"/>
    </location>
</feature>
<dbReference type="GO" id="GO:0016787">
    <property type="term" value="F:hydrolase activity"/>
    <property type="evidence" value="ECO:0007669"/>
    <property type="project" value="UniProtKB-KW"/>
</dbReference>
<keyword evidence="2" id="KW-0378">Hydrolase</keyword>
<dbReference type="SUPFAM" id="SSF50891">
    <property type="entry name" value="Cyclophilin-like"/>
    <property type="match status" value="1"/>
</dbReference>
<dbReference type="SMART" id="SM00797">
    <property type="entry name" value="AHS2"/>
    <property type="match status" value="1"/>
</dbReference>
<evidence type="ECO:0000313" key="6">
    <source>
        <dbReference type="Proteomes" id="UP000028945"/>
    </source>
</evidence>
<dbReference type="GO" id="GO:0005524">
    <property type="term" value="F:ATP binding"/>
    <property type="evidence" value="ECO:0007669"/>
    <property type="project" value="UniProtKB-KW"/>
</dbReference>
<sequence length="331" mass="36866">MIEVIKHGILSTVQDEGRYGYQHIGVPVCGAMDKSAARIANLLLGNNKNDAVLEMALMGATLRFTTHTYIVLSGTKWPAFLDDQPITSLRPYFVKAGQVLRFGSPLEGGQPHTNIAYLAVLGGVQTPIIMGSRSCDMKNKLGQAPLKNGDVLPILPIKAPSNRLHKDIEQFKIYIESNLGNQKKRTIRVMKGWHWDKLSSSSQEDFIHSTYVVTPASNRMGFRLEGQKLTLTEPINMLSESTVFGTIQLPPAGQPIVLMADRQTTGGYPKIANVIWADLGYIAQIPPNASIQFELCSLEKAHELYLDRKEKWKKLEQSLTPMKELQELVIR</sequence>